<dbReference type="InterPro" id="IPR000805">
    <property type="entry name" value="Glyco_hydro_26"/>
</dbReference>
<evidence type="ECO:0000313" key="8">
    <source>
        <dbReference type="Proteomes" id="UP001500466"/>
    </source>
</evidence>
<dbReference type="PANTHER" id="PTHR40079:SF4">
    <property type="entry name" value="GH26 DOMAIN-CONTAINING PROTEIN-RELATED"/>
    <property type="match status" value="1"/>
</dbReference>
<organism evidence="7 8">
    <name type="scientific">Yinghuangia aomiensis</name>
    <dbReference type="NCBI Taxonomy" id="676205"/>
    <lineage>
        <taxon>Bacteria</taxon>
        <taxon>Bacillati</taxon>
        <taxon>Actinomycetota</taxon>
        <taxon>Actinomycetes</taxon>
        <taxon>Kitasatosporales</taxon>
        <taxon>Streptomycetaceae</taxon>
        <taxon>Yinghuangia</taxon>
    </lineage>
</organism>
<keyword evidence="8" id="KW-1185">Reference proteome</keyword>
<reference evidence="8" key="1">
    <citation type="journal article" date="2019" name="Int. J. Syst. Evol. Microbiol.">
        <title>The Global Catalogue of Microorganisms (GCM) 10K type strain sequencing project: providing services to taxonomists for standard genome sequencing and annotation.</title>
        <authorList>
            <consortium name="The Broad Institute Genomics Platform"/>
            <consortium name="The Broad Institute Genome Sequencing Center for Infectious Disease"/>
            <person name="Wu L."/>
            <person name="Ma J."/>
        </authorList>
    </citation>
    <scope>NUCLEOTIDE SEQUENCE [LARGE SCALE GENOMIC DNA]</scope>
    <source>
        <strain evidence="8">JCM 17986</strain>
    </source>
</reference>
<dbReference type="InterPro" id="IPR022790">
    <property type="entry name" value="GH26_dom"/>
</dbReference>
<feature type="active site" description="Nucleophile" evidence="4">
    <location>
        <position position="296"/>
    </location>
</feature>
<gene>
    <name evidence="7" type="ORF">GCM10023205_29660</name>
</gene>
<sequence length="424" mass="47693">MRLTFPRVLILLLLGSMVAYAFVIGPKLAHVEATTDERPGVGPVPTYQPPPPWVGQRRTMEPISRFPEPGKKFLGIMTARGSYDLEPLDAFQQAVGHDPQVLQFSVGWADSTFDRRLFDQVAKRGMMPLLAWEPWDFTKESRDEMQRGNQPEYALANIVAGKFDDYITTWANGIKNLGYPVGIRFAHEMNGYWYPWAVQANGNTADQYIQAWRHVHDIFERAGATDVTWVWSPNRDYENAAPLKSVYPGDDYVDWIGLSGYYGTKGAEKYMSFDEIFRPTLRQLREFTSRPVVITETGAVDFDHKKASWIQEMFRQLPGDPDIIGVIWYEARKEREADWRIANSPDAAAAYRQGMEDPMYDVKWTFNAKPLTSLEPASDPSPSGGSPGPTGTTAPTTAPPTTKPPKSTTKPTKPTGTKTTTKAR</sequence>
<feature type="compositionally biased region" description="Low complexity" evidence="5">
    <location>
        <begin position="376"/>
        <end position="396"/>
    </location>
</feature>
<keyword evidence="2 4" id="KW-0378">Hydrolase</keyword>
<evidence type="ECO:0000313" key="7">
    <source>
        <dbReference type="EMBL" id="GAA4963782.1"/>
    </source>
</evidence>
<accession>A0ABP9H8B3</accession>
<feature type="compositionally biased region" description="Low complexity" evidence="5">
    <location>
        <begin position="404"/>
        <end position="424"/>
    </location>
</feature>
<comment type="caution">
    <text evidence="7">The sequence shown here is derived from an EMBL/GenBank/DDBJ whole genome shotgun (WGS) entry which is preliminary data.</text>
</comment>
<comment type="similarity">
    <text evidence="1 4">Belongs to the glycosyl hydrolase 26 family.</text>
</comment>
<dbReference type="RefSeq" id="WP_345675911.1">
    <property type="nucleotide sequence ID" value="NZ_BAABHS010000009.1"/>
</dbReference>
<dbReference type="InterPro" id="IPR017853">
    <property type="entry name" value="GH"/>
</dbReference>
<feature type="region of interest" description="Disordered" evidence="5">
    <location>
        <begin position="371"/>
        <end position="424"/>
    </location>
</feature>
<evidence type="ECO:0000256" key="2">
    <source>
        <dbReference type="ARBA" id="ARBA00022801"/>
    </source>
</evidence>
<feature type="domain" description="GH26" evidence="6">
    <location>
        <begin position="57"/>
        <end position="364"/>
    </location>
</feature>
<proteinExistence type="inferred from homology"/>
<dbReference type="Gene3D" id="3.20.20.80">
    <property type="entry name" value="Glycosidases"/>
    <property type="match status" value="1"/>
</dbReference>
<dbReference type="EMBL" id="BAABHS010000009">
    <property type="protein sequence ID" value="GAA4963782.1"/>
    <property type="molecule type" value="Genomic_DNA"/>
</dbReference>
<dbReference type="Pfam" id="PF02156">
    <property type="entry name" value="Glyco_hydro_26"/>
    <property type="match status" value="1"/>
</dbReference>
<protein>
    <recommendedName>
        <fullName evidence="6">GH26 domain-containing protein</fullName>
    </recommendedName>
</protein>
<feature type="region of interest" description="Disordered" evidence="5">
    <location>
        <begin position="36"/>
        <end position="55"/>
    </location>
</feature>
<evidence type="ECO:0000256" key="4">
    <source>
        <dbReference type="PROSITE-ProRule" id="PRU01100"/>
    </source>
</evidence>
<feature type="active site" description="Proton donor" evidence="4">
    <location>
        <position position="188"/>
    </location>
</feature>
<dbReference type="PROSITE" id="PS51764">
    <property type="entry name" value="GH26"/>
    <property type="match status" value="1"/>
</dbReference>
<name>A0ABP9H8B3_9ACTN</name>
<dbReference type="Proteomes" id="UP001500466">
    <property type="component" value="Unassembled WGS sequence"/>
</dbReference>
<keyword evidence="3 4" id="KW-0326">Glycosidase</keyword>
<dbReference type="SUPFAM" id="SSF51445">
    <property type="entry name" value="(Trans)glycosidases"/>
    <property type="match status" value="1"/>
</dbReference>
<evidence type="ECO:0000256" key="3">
    <source>
        <dbReference type="ARBA" id="ARBA00023295"/>
    </source>
</evidence>
<evidence type="ECO:0000256" key="1">
    <source>
        <dbReference type="ARBA" id="ARBA00007754"/>
    </source>
</evidence>
<evidence type="ECO:0000259" key="6">
    <source>
        <dbReference type="PROSITE" id="PS51764"/>
    </source>
</evidence>
<dbReference type="PANTHER" id="PTHR40079">
    <property type="entry name" value="MANNAN ENDO-1,4-BETA-MANNOSIDASE E-RELATED"/>
    <property type="match status" value="1"/>
</dbReference>
<evidence type="ECO:0000256" key="5">
    <source>
        <dbReference type="SAM" id="MobiDB-lite"/>
    </source>
</evidence>